<proteinExistence type="predicted"/>
<reference evidence="1" key="1">
    <citation type="journal article" date="2021" name="bioRxiv">
        <title>Whole Genome Assembly and Annotation of Northern Wild Rice, Zizania palustris L., Supports a Whole Genome Duplication in the Zizania Genus.</title>
        <authorList>
            <person name="Haas M."/>
            <person name="Kono T."/>
            <person name="Macchietto M."/>
            <person name="Millas R."/>
            <person name="McGilp L."/>
            <person name="Shao M."/>
            <person name="Duquette J."/>
            <person name="Hirsch C.N."/>
            <person name="Kimball J."/>
        </authorList>
    </citation>
    <scope>NUCLEOTIDE SEQUENCE</scope>
    <source>
        <tissue evidence="1">Fresh leaf tissue</tissue>
    </source>
</reference>
<sequence>MVAEAEAATRVNMGVTMSVMSSYKTVQPRLCLSDLVVMGLVPLPPMGPMHDDEVANSVGGTRYAMPFLYVVALS</sequence>
<name>A0A8J5WTY5_ZIZPA</name>
<organism evidence="1 2">
    <name type="scientific">Zizania palustris</name>
    <name type="common">Northern wild rice</name>
    <dbReference type="NCBI Taxonomy" id="103762"/>
    <lineage>
        <taxon>Eukaryota</taxon>
        <taxon>Viridiplantae</taxon>
        <taxon>Streptophyta</taxon>
        <taxon>Embryophyta</taxon>
        <taxon>Tracheophyta</taxon>
        <taxon>Spermatophyta</taxon>
        <taxon>Magnoliopsida</taxon>
        <taxon>Liliopsida</taxon>
        <taxon>Poales</taxon>
        <taxon>Poaceae</taxon>
        <taxon>BOP clade</taxon>
        <taxon>Oryzoideae</taxon>
        <taxon>Oryzeae</taxon>
        <taxon>Zizaniinae</taxon>
        <taxon>Zizania</taxon>
    </lineage>
</organism>
<dbReference type="EMBL" id="JAAALK010000080">
    <property type="protein sequence ID" value="KAG8094429.1"/>
    <property type="molecule type" value="Genomic_DNA"/>
</dbReference>
<keyword evidence="2" id="KW-1185">Reference proteome</keyword>
<dbReference type="Proteomes" id="UP000729402">
    <property type="component" value="Unassembled WGS sequence"/>
</dbReference>
<evidence type="ECO:0000313" key="1">
    <source>
        <dbReference type="EMBL" id="KAG8094429.1"/>
    </source>
</evidence>
<accession>A0A8J5WTY5</accession>
<dbReference type="AlphaFoldDB" id="A0A8J5WTY5"/>
<comment type="caution">
    <text evidence="1">The sequence shown here is derived from an EMBL/GenBank/DDBJ whole genome shotgun (WGS) entry which is preliminary data.</text>
</comment>
<reference evidence="1" key="2">
    <citation type="submission" date="2021-02" db="EMBL/GenBank/DDBJ databases">
        <authorList>
            <person name="Kimball J.A."/>
            <person name="Haas M.W."/>
            <person name="Macchietto M."/>
            <person name="Kono T."/>
            <person name="Duquette J."/>
            <person name="Shao M."/>
        </authorList>
    </citation>
    <scope>NUCLEOTIDE SEQUENCE</scope>
    <source>
        <tissue evidence="1">Fresh leaf tissue</tissue>
    </source>
</reference>
<gene>
    <name evidence="1" type="ORF">GUJ93_ZPchr0012g19109</name>
</gene>
<protein>
    <submittedName>
        <fullName evidence="1">Uncharacterized protein</fullName>
    </submittedName>
</protein>
<evidence type="ECO:0000313" key="2">
    <source>
        <dbReference type="Proteomes" id="UP000729402"/>
    </source>
</evidence>